<keyword evidence="6" id="KW-1133">Transmembrane helix</keyword>
<evidence type="ECO:0000256" key="5">
    <source>
        <dbReference type="ARBA" id="ARBA00022737"/>
    </source>
</evidence>
<feature type="repeat" description="Solcar" evidence="8">
    <location>
        <begin position="121"/>
        <end position="208"/>
    </location>
</feature>
<dbReference type="GO" id="GO:0055085">
    <property type="term" value="P:transmembrane transport"/>
    <property type="evidence" value="ECO:0007669"/>
    <property type="project" value="InterPro"/>
</dbReference>
<evidence type="ECO:0000256" key="1">
    <source>
        <dbReference type="ARBA" id="ARBA00004141"/>
    </source>
</evidence>
<dbReference type="Proteomes" id="UP000613177">
    <property type="component" value="Unassembled WGS sequence"/>
</dbReference>
<keyword evidence="7 8" id="KW-0472">Membrane</keyword>
<feature type="repeat" description="Solcar" evidence="8">
    <location>
        <begin position="231"/>
        <end position="314"/>
    </location>
</feature>
<comment type="caution">
    <text evidence="10">The sequence shown here is derived from an EMBL/GenBank/DDBJ whole genome shotgun (WGS) entry which is preliminary data.</text>
</comment>
<evidence type="ECO:0000256" key="2">
    <source>
        <dbReference type="ARBA" id="ARBA00006375"/>
    </source>
</evidence>
<organism evidence="10 11">
    <name type="scientific">Thamnidium elegans</name>
    <dbReference type="NCBI Taxonomy" id="101142"/>
    <lineage>
        <taxon>Eukaryota</taxon>
        <taxon>Fungi</taxon>
        <taxon>Fungi incertae sedis</taxon>
        <taxon>Mucoromycota</taxon>
        <taxon>Mucoromycotina</taxon>
        <taxon>Mucoromycetes</taxon>
        <taxon>Mucorales</taxon>
        <taxon>Mucorineae</taxon>
        <taxon>Mucoraceae</taxon>
        <taxon>Thamnidium</taxon>
    </lineage>
</organism>
<dbReference type="EMBL" id="JAEPRE010000024">
    <property type="protein sequence ID" value="KAG2235978.1"/>
    <property type="molecule type" value="Genomic_DNA"/>
</dbReference>
<evidence type="ECO:0000256" key="4">
    <source>
        <dbReference type="ARBA" id="ARBA00022692"/>
    </source>
</evidence>
<evidence type="ECO:0000256" key="9">
    <source>
        <dbReference type="RuleBase" id="RU000488"/>
    </source>
</evidence>
<dbReference type="Pfam" id="PF00153">
    <property type="entry name" value="Mito_carr"/>
    <property type="match status" value="3"/>
</dbReference>
<dbReference type="InterPro" id="IPR044712">
    <property type="entry name" value="SLC25A32-like"/>
</dbReference>
<dbReference type="SUPFAM" id="SSF103506">
    <property type="entry name" value="Mitochondrial carrier"/>
    <property type="match status" value="1"/>
</dbReference>
<dbReference type="AlphaFoldDB" id="A0A8H7SXJ0"/>
<evidence type="ECO:0008006" key="12">
    <source>
        <dbReference type="Google" id="ProtNLM"/>
    </source>
</evidence>
<comment type="similarity">
    <text evidence="2 9">Belongs to the mitochondrial carrier (TC 2.A.29) family.</text>
</comment>
<comment type="subcellular location">
    <subcellularLocation>
        <location evidence="1">Membrane</location>
        <topology evidence="1">Multi-pass membrane protein</topology>
    </subcellularLocation>
</comment>
<reference evidence="10" key="1">
    <citation type="submission" date="2021-01" db="EMBL/GenBank/DDBJ databases">
        <title>Metabolic potential, ecology and presence of endohyphal bacteria is reflected in genomic diversity of Mucoromycotina.</title>
        <authorList>
            <person name="Muszewska A."/>
            <person name="Okrasinska A."/>
            <person name="Steczkiewicz K."/>
            <person name="Drgas O."/>
            <person name="Orlowska M."/>
            <person name="Perlinska-Lenart U."/>
            <person name="Aleksandrzak-Piekarczyk T."/>
            <person name="Szatraj K."/>
            <person name="Zielenkiewicz U."/>
            <person name="Pilsyk S."/>
            <person name="Malc E."/>
            <person name="Mieczkowski P."/>
            <person name="Kruszewska J.S."/>
            <person name="Biernat P."/>
            <person name="Pawlowska J."/>
        </authorList>
    </citation>
    <scope>NUCLEOTIDE SEQUENCE</scope>
    <source>
        <strain evidence="10">WA0000018081</strain>
    </source>
</reference>
<dbReference type="PANTHER" id="PTHR45683">
    <property type="entry name" value="MITOCHONDRIAL NICOTINAMIDE ADENINE DINUCLEOTIDE TRANSPORTER 1-RELATED-RELATED"/>
    <property type="match status" value="1"/>
</dbReference>
<dbReference type="GO" id="GO:0016020">
    <property type="term" value="C:membrane"/>
    <property type="evidence" value="ECO:0007669"/>
    <property type="project" value="UniProtKB-SubCell"/>
</dbReference>
<keyword evidence="5" id="KW-0677">Repeat</keyword>
<evidence type="ECO:0000256" key="8">
    <source>
        <dbReference type="PROSITE-ProRule" id="PRU00282"/>
    </source>
</evidence>
<keyword evidence="4 8" id="KW-0812">Transmembrane</keyword>
<dbReference type="InterPro" id="IPR023395">
    <property type="entry name" value="MCP_dom_sf"/>
</dbReference>
<proteinExistence type="inferred from homology"/>
<protein>
    <recommendedName>
        <fullName evidence="12">Mitochondrial folate transporter/carrier</fullName>
    </recommendedName>
</protein>
<dbReference type="InterPro" id="IPR018108">
    <property type="entry name" value="MCP_transmembrane"/>
</dbReference>
<keyword evidence="3 9" id="KW-0813">Transport</keyword>
<evidence type="ECO:0000256" key="3">
    <source>
        <dbReference type="ARBA" id="ARBA00022448"/>
    </source>
</evidence>
<evidence type="ECO:0000313" key="11">
    <source>
        <dbReference type="Proteomes" id="UP000613177"/>
    </source>
</evidence>
<dbReference type="GO" id="GO:0006862">
    <property type="term" value="P:nucleotide transport"/>
    <property type="evidence" value="ECO:0007669"/>
    <property type="project" value="InterPro"/>
</dbReference>
<accession>A0A8H7SXJ0</accession>
<evidence type="ECO:0000313" key="10">
    <source>
        <dbReference type="EMBL" id="KAG2235978.1"/>
    </source>
</evidence>
<evidence type="ECO:0000256" key="6">
    <source>
        <dbReference type="ARBA" id="ARBA00022989"/>
    </source>
</evidence>
<sequence>MAGTKHTPSFTGSPHTDQALAGFGADSKVKKKKKEKNIRFHSLSLLPTPFVVDSARFSVKRPVIGGTIRSFKSIITDEGIWRGLYRGVTPNMAGATISWGFYFGWYSLIKKYMTKDDEGKLSAVQHLTASAEAGALTALMANPLWVVKTRMCTTTHNTPDAYKGLLDGLKRLYLEEGTRGLYRGIIPALFGVSHGAIQFMAYEEMKKKRNELRQAKGIISSDEHNAQLSQTEYLVMAATSKVAATVITYPYQVLKSRLQNRATRDTYTGVIDCGKKIFQVEGYTGFYKGLSPNIIRVLPGTCITFLVYENLTQYFKNHAS</sequence>
<dbReference type="FunFam" id="1.50.40.10:FF:000090">
    <property type="entry name" value="Folate transporter 1, chloroplastic"/>
    <property type="match status" value="1"/>
</dbReference>
<keyword evidence="11" id="KW-1185">Reference proteome</keyword>
<gene>
    <name evidence="10" type="ORF">INT48_004308</name>
</gene>
<evidence type="ECO:0000256" key="7">
    <source>
        <dbReference type="ARBA" id="ARBA00023136"/>
    </source>
</evidence>
<name>A0A8H7SXJ0_9FUNG</name>
<dbReference type="Gene3D" id="1.50.40.10">
    <property type="entry name" value="Mitochondrial carrier domain"/>
    <property type="match status" value="1"/>
</dbReference>
<dbReference type="PROSITE" id="PS50920">
    <property type="entry name" value="SOLCAR"/>
    <property type="match status" value="2"/>
</dbReference>